<dbReference type="KEGG" id="otr:OTERR_26120"/>
<dbReference type="Proteomes" id="UP000323671">
    <property type="component" value="Chromosome"/>
</dbReference>
<name>A0A5C1ECS8_9RHOO</name>
<proteinExistence type="predicted"/>
<keyword evidence="2" id="KW-1185">Reference proteome</keyword>
<dbReference type="RefSeq" id="WP_054622124.1">
    <property type="nucleotide sequence ID" value="NZ_CP022579.1"/>
</dbReference>
<reference evidence="1 2" key="1">
    <citation type="submission" date="2017-07" db="EMBL/GenBank/DDBJ databases">
        <title>Complete genome sequence of Oryzomicrobium terrae TPP412.</title>
        <authorList>
            <person name="Chiu L.-W."/>
            <person name="Lo K.-J."/>
            <person name="Tsai Y.-M."/>
            <person name="Lin S.-S."/>
            <person name="Kuo C.-H."/>
            <person name="Liu C.-T."/>
        </authorList>
    </citation>
    <scope>NUCLEOTIDE SEQUENCE [LARGE SCALE GENOMIC DNA]</scope>
    <source>
        <strain evidence="1 2">TPP412</strain>
    </source>
</reference>
<sequence>MHPKFLTARITEENKNELKKSGLMAKALETYIAEATIETIIDALKARFETGRVVGEDIKQAAFLIDPAVCAKLDEFAARTGLSCDLIVRLIIESHQKED</sequence>
<evidence type="ECO:0000313" key="2">
    <source>
        <dbReference type="Proteomes" id="UP000323671"/>
    </source>
</evidence>
<dbReference type="EMBL" id="CP022579">
    <property type="protein sequence ID" value="QEL66088.1"/>
    <property type="molecule type" value="Genomic_DNA"/>
</dbReference>
<gene>
    <name evidence="1" type="ORF">OTERR_26120</name>
</gene>
<dbReference type="AlphaFoldDB" id="A0A5C1ECS8"/>
<accession>A0A5C1ECS8</accession>
<organism evidence="1 2">
    <name type="scientific">Oryzomicrobium terrae</name>
    <dbReference type="NCBI Taxonomy" id="1735038"/>
    <lineage>
        <taxon>Bacteria</taxon>
        <taxon>Pseudomonadati</taxon>
        <taxon>Pseudomonadota</taxon>
        <taxon>Betaproteobacteria</taxon>
        <taxon>Rhodocyclales</taxon>
        <taxon>Rhodocyclaceae</taxon>
        <taxon>Oryzomicrobium</taxon>
    </lineage>
</organism>
<evidence type="ECO:0000313" key="1">
    <source>
        <dbReference type="EMBL" id="QEL66088.1"/>
    </source>
</evidence>
<protein>
    <submittedName>
        <fullName evidence="1">Uncharacterized protein</fullName>
    </submittedName>
</protein>